<dbReference type="AlphaFoldDB" id="A0A849HCF5"/>
<feature type="transmembrane region" description="Helical" evidence="2">
    <location>
        <begin position="6"/>
        <end position="24"/>
    </location>
</feature>
<feature type="region of interest" description="Disordered" evidence="1">
    <location>
        <begin position="64"/>
        <end position="89"/>
    </location>
</feature>
<protein>
    <submittedName>
        <fullName evidence="3">Uncharacterized protein</fullName>
    </submittedName>
</protein>
<evidence type="ECO:0000256" key="1">
    <source>
        <dbReference type="SAM" id="MobiDB-lite"/>
    </source>
</evidence>
<reference evidence="3 4" key="1">
    <citation type="submission" date="2020-04" db="EMBL/GenBank/DDBJ databases">
        <title>Knoellia sp. isolate from air conditioner.</title>
        <authorList>
            <person name="Chea S."/>
            <person name="Kim D.-U."/>
        </authorList>
    </citation>
    <scope>NUCLEOTIDE SEQUENCE [LARGE SCALE GENOMIC DNA]</scope>
    <source>
        <strain evidence="3 4">DB2414S</strain>
    </source>
</reference>
<comment type="caution">
    <text evidence="3">The sequence shown here is derived from an EMBL/GenBank/DDBJ whole genome shotgun (WGS) entry which is preliminary data.</text>
</comment>
<dbReference type="Proteomes" id="UP000588586">
    <property type="component" value="Unassembled WGS sequence"/>
</dbReference>
<feature type="compositionally biased region" description="Low complexity" evidence="1">
    <location>
        <begin position="69"/>
        <end position="82"/>
    </location>
</feature>
<name>A0A849HCF5_9MICO</name>
<gene>
    <name evidence="3" type="ORF">HJG52_06300</name>
</gene>
<keyword evidence="2" id="KW-1133">Transmembrane helix</keyword>
<keyword evidence="2" id="KW-0812">Transmembrane</keyword>
<proteinExistence type="predicted"/>
<organism evidence="3 4">
    <name type="scientific">Knoellia koreensis</name>
    <dbReference type="NCBI Taxonomy" id="2730921"/>
    <lineage>
        <taxon>Bacteria</taxon>
        <taxon>Bacillati</taxon>
        <taxon>Actinomycetota</taxon>
        <taxon>Actinomycetes</taxon>
        <taxon>Micrococcales</taxon>
        <taxon>Intrasporangiaceae</taxon>
        <taxon>Knoellia</taxon>
    </lineage>
</organism>
<evidence type="ECO:0000256" key="2">
    <source>
        <dbReference type="SAM" id="Phobius"/>
    </source>
</evidence>
<dbReference type="RefSeq" id="WP_171241549.1">
    <property type="nucleotide sequence ID" value="NZ_JABEPQ010000001.1"/>
</dbReference>
<keyword evidence="2" id="KW-0472">Membrane</keyword>
<dbReference type="EMBL" id="JABEPQ010000001">
    <property type="protein sequence ID" value="NNM45615.1"/>
    <property type="molecule type" value="Genomic_DNA"/>
</dbReference>
<evidence type="ECO:0000313" key="4">
    <source>
        <dbReference type="Proteomes" id="UP000588586"/>
    </source>
</evidence>
<keyword evidence="4" id="KW-1185">Reference proteome</keyword>
<accession>A0A849HCF5</accession>
<sequence length="89" mass="9032">MVALIIGMLICIALAVAVVALVAIPARREGRDILTPQGEELMTLAKEKTESAIGRTGDALSTAKDKVSDTVGSVGSDSSAGDAGRHRAG</sequence>
<evidence type="ECO:0000313" key="3">
    <source>
        <dbReference type="EMBL" id="NNM45615.1"/>
    </source>
</evidence>